<reference evidence="2 3" key="1">
    <citation type="submission" date="2013-08" db="EMBL/GenBank/DDBJ databases">
        <title>The genome sequence of Skermanella stibiiresistens.</title>
        <authorList>
            <person name="Zhu W."/>
            <person name="Wang G."/>
        </authorList>
    </citation>
    <scope>NUCLEOTIDE SEQUENCE [LARGE SCALE GENOMIC DNA]</scope>
    <source>
        <strain evidence="2 3">SB22</strain>
    </source>
</reference>
<dbReference type="STRING" id="1385369.N825_03690"/>
<dbReference type="SUPFAM" id="SSF143100">
    <property type="entry name" value="TTHA1013/TTHA0281-like"/>
    <property type="match status" value="1"/>
</dbReference>
<dbReference type="InterPro" id="IPR015066">
    <property type="entry name" value="DUF1902"/>
</dbReference>
<sequence length="82" mass="9356">MVSKPFKVHACWDDEARVWYVSESHVPGLSAEAETTEELLAKLRVIIPELVMMNSYLIDFEPGADLPIHLMAERLENLRCLS</sequence>
<dbReference type="InterPro" id="IPR035069">
    <property type="entry name" value="TTHA1013/TTHA0281-like"/>
</dbReference>
<evidence type="ECO:0000313" key="3">
    <source>
        <dbReference type="Proteomes" id="UP000019486"/>
    </source>
</evidence>
<dbReference type="AlphaFoldDB" id="W9H5U3"/>
<dbReference type="EMBL" id="AVFL01000009">
    <property type="protein sequence ID" value="EWY40082.1"/>
    <property type="molecule type" value="Genomic_DNA"/>
</dbReference>
<organism evidence="2 3">
    <name type="scientific">Skermanella stibiiresistens SB22</name>
    <dbReference type="NCBI Taxonomy" id="1385369"/>
    <lineage>
        <taxon>Bacteria</taxon>
        <taxon>Pseudomonadati</taxon>
        <taxon>Pseudomonadota</taxon>
        <taxon>Alphaproteobacteria</taxon>
        <taxon>Rhodospirillales</taxon>
        <taxon>Azospirillaceae</taxon>
        <taxon>Skermanella</taxon>
    </lineage>
</organism>
<dbReference type="Pfam" id="PF08972">
    <property type="entry name" value="DUF1902"/>
    <property type="match status" value="1"/>
</dbReference>
<name>W9H5U3_9PROT</name>
<dbReference type="Gene3D" id="3.30.2390.10">
    <property type="entry name" value="TTHA1013-like"/>
    <property type="match status" value="1"/>
</dbReference>
<protein>
    <recommendedName>
        <fullName evidence="1">DUF1902 domain-containing protein</fullName>
    </recommendedName>
</protein>
<dbReference type="Proteomes" id="UP000019486">
    <property type="component" value="Unassembled WGS sequence"/>
</dbReference>
<evidence type="ECO:0000313" key="2">
    <source>
        <dbReference type="EMBL" id="EWY40082.1"/>
    </source>
</evidence>
<gene>
    <name evidence="2" type="ORF">N825_03690</name>
</gene>
<evidence type="ECO:0000259" key="1">
    <source>
        <dbReference type="Pfam" id="PF08972"/>
    </source>
</evidence>
<proteinExistence type="predicted"/>
<comment type="caution">
    <text evidence="2">The sequence shown here is derived from an EMBL/GenBank/DDBJ whole genome shotgun (WGS) entry which is preliminary data.</text>
</comment>
<feature type="domain" description="DUF1902" evidence="1">
    <location>
        <begin position="6"/>
        <end position="78"/>
    </location>
</feature>
<keyword evidence="3" id="KW-1185">Reference proteome</keyword>
<dbReference type="OrthoDB" id="7365383at2"/>
<accession>W9H5U3</accession>